<reference evidence="3" key="1">
    <citation type="submission" date="2016-06" db="EMBL/GenBank/DDBJ databases">
        <title>Draft Genome sequence of the fungus Inonotus baumii.</title>
        <authorList>
            <person name="Zhu H."/>
            <person name="Lin W."/>
        </authorList>
    </citation>
    <scope>NUCLEOTIDE SEQUENCE</scope>
    <source>
        <strain evidence="3">821</strain>
    </source>
</reference>
<evidence type="ECO:0000313" key="3">
    <source>
        <dbReference type="EMBL" id="OCB90309.1"/>
    </source>
</evidence>
<keyword evidence="2" id="KW-0812">Transmembrane</keyword>
<evidence type="ECO:0000313" key="4">
    <source>
        <dbReference type="Proteomes" id="UP000757232"/>
    </source>
</evidence>
<proteinExistence type="predicted"/>
<sequence length="218" mass="23444">MTSTATATSSPVTVIPTLNAAIDWLKPRRSVAITRLKNNGFALVVTLLVTQLAPIVPAPTTCLWLVATGGSGMNYGTRLLCWIELAIYTVLFTNILQSYIAIRYPPPQCGPSGTPAKHVQLRSPPPTRPLKDFTPTLSRMKSSAVSPFASPGSPSRSYASLLSSSSPSPLQSSLNSSFSASLLSSPLGYRSRQYHTQPVRSLRGSLLSQFEDADDDEF</sequence>
<feature type="region of interest" description="Disordered" evidence="1">
    <location>
        <begin position="111"/>
        <end position="136"/>
    </location>
</feature>
<gene>
    <name evidence="3" type="ORF">A7U60_g2485</name>
</gene>
<dbReference type="AlphaFoldDB" id="A0A9Q5I286"/>
<feature type="region of interest" description="Disordered" evidence="1">
    <location>
        <begin position="193"/>
        <end position="218"/>
    </location>
</feature>
<feature type="transmembrane region" description="Helical" evidence="2">
    <location>
        <begin position="44"/>
        <end position="67"/>
    </location>
</feature>
<evidence type="ECO:0000256" key="1">
    <source>
        <dbReference type="SAM" id="MobiDB-lite"/>
    </source>
</evidence>
<protein>
    <submittedName>
        <fullName evidence="3">Uncharacterized protein</fullName>
    </submittedName>
</protein>
<keyword evidence="2" id="KW-0472">Membrane</keyword>
<keyword evidence="4" id="KW-1185">Reference proteome</keyword>
<dbReference type="EMBL" id="LNZH02000136">
    <property type="protein sequence ID" value="OCB90309.1"/>
    <property type="molecule type" value="Genomic_DNA"/>
</dbReference>
<name>A0A9Q5I286_SANBA</name>
<organism evidence="3 4">
    <name type="scientific">Sanghuangporus baumii</name>
    <name type="common">Phellinus baumii</name>
    <dbReference type="NCBI Taxonomy" id="108892"/>
    <lineage>
        <taxon>Eukaryota</taxon>
        <taxon>Fungi</taxon>
        <taxon>Dikarya</taxon>
        <taxon>Basidiomycota</taxon>
        <taxon>Agaricomycotina</taxon>
        <taxon>Agaricomycetes</taxon>
        <taxon>Hymenochaetales</taxon>
        <taxon>Hymenochaetaceae</taxon>
        <taxon>Sanghuangporus</taxon>
    </lineage>
</organism>
<evidence type="ECO:0000256" key="2">
    <source>
        <dbReference type="SAM" id="Phobius"/>
    </source>
</evidence>
<dbReference type="OrthoDB" id="3248709at2759"/>
<dbReference type="Proteomes" id="UP000757232">
    <property type="component" value="Unassembled WGS sequence"/>
</dbReference>
<feature type="transmembrane region" description="Helical" evidence="2">
    <location>
        <begin position="79"/>
        <end position="102"/>
    </location>
</feature>
<comment type="caution">
    <text evidence="3">The sequence shown here is derived from an EMBL/GenBank/DDBJ whole genome shotgun (WGS) entry which is preliminary data.</text>
</comment>
<keyword evidence="2" id="KW-1133">Transmembrane helix</keyword>
<accession>A0A9Q5I286</accession>